<gene>
    <name evidence="14" type="ORF">K493DRAFT_288698</name>
</gene>
<accession>A0A1Y1XW68</accession>
<dbReference type="EMBL" id="MCFE01000412">
    <property type="protein sequence ID" value="ORX89935.1"/>
    <property type="molecule type" value="Genomic_DNA"/>
</dbReference>
<sequence length="334" mass="35280">MVKVAILGAAGGIGQPLSLLLKQNTLVSHLALYDIVSVSGIAADLSHINTASTVTAHVGPDSLRDAVTNAHIVLIAAGVPRKPGMFRNDLFKLNAGIIENMATVAAKYCPKAYMLIVTNPVNSTVPIVAKVFKKAGVYDAKRLFGVSTLDSVRASRFVTEIIPELNPISTSIPVIGGHSGNTIVPLLSQLSSTTNLSKEQIEALTHHIQYAGDEIIVAKGGITSATLSMAHAGSRFVGSILEATVNGTLGIIEPAYVHLEADAQGGDQIKKETDCDFFATNVELGVDGIARVVPFGSISPYEKNILENAIAELKENIKLGLSYIRDYEVDPITA</sequence>
<dbReference type="InterPro" id="IPR001557">
    <property type="entry name" value="L-lactate/malate_DH"/>
</dbReference>
<keyword evidence="15" id="KW-1185">Reference proteome</keyword>
<evidence type="ECO:0000313" key="14">
    <source>
        <dbReference type="EMBL" id="ORX89935.1"/>
    </source>
</evidence>
<dbReference type="EC" id="1.1.1.37" evidence="3"/>
<dbReference type="GO" id="GO:0019752">
    <property type="term" value="P:carboxylic acid metabolic process"/>
    <property type="evidence" value="ECO:0007669"/>
    <property type="project" value="InterPro"/>
</dbReference>
<evidence type="ECO:0000256" key="1">
    <source>
        <dbReference type="ARBA" id="ARBA00008824"/>
    </source>
</evidence>
<dbReference type="Pfam" id="PF02866">
    <property type="entry name" value="Ldh_1_C"/>
    <property type="match status" value="1"/>
</dbReference>
<comment type="catalytic activity">
    <reaction evidence="7">
        <text>(S)-malate + NAD(+) = oxaloacetate + NADH + H(+)</text>
        <dbReference type="Rhea" id="RHEA:21432"/>
        <dbReference type="ChEBI" id="CHEBI:15378"/>
        <dbReference type="ChEBI" id="CHEBI:15589"/>
        <dbReference type="ChEBI" id="CHEBI:16452"/>
        <dbReference type="ChEBI" id="CHEBI:57540"/>
        <dbReference type="ChEBI" id="CHEBI:57945"/>
        <dbReference type="EC" id="1.1.1.37"/>
    </reaction>
</comment>
<dbReference type="FunFam" id="3.40.50.720:FF:000013">
    <property type="entry name" value="Malate dehydrogenase"/>
    <property type="match status" value="1"/>
</dbReference>
<feature type="binding site" evidence="9">
    <location>
        <position position="81"/>
    </location>
    <ligand>
        <name>substrate</name>
    </ligand>
</feature>
<dbReference type="STRING" id="1314790.A0A1Y1XW68"/>
<keyword evidence="4" id="KW-0816">Tricarboxylic acid cycle</keyword>
<dbReference type="FunFam" id="3.90.110.10:FF:000009">
    <property type="entry name" value="Malate dehydrogenase"/>
    <property type="match status" value="1"/>
</dbReference>
<dbReference type="Pfam" id="PF00056">
    <property type="entry name" value="Ldh_1_N"/>
    <property type="match status" value="1"/>
</dbReference>
<dbReference type="OrthoDB" id="4069699at2759"/>
<proteinExistence type="inferred from homology"/>
<feature type="domain" description="Lactate/malate dehydrogenase N-terminal" evidence="12">
    <location>
        <begin position="2"/>
        <end position="145"/>
    </location>
</feature>
<comment type="similarity">
    <text evidence="1">Belongs to the LDH/MDH superfamily. MDH type 1 family.</text>
</comment>
<evidence type="ECO:0000256" key="9">
    <source>
        <dbReference type="PIRSR" id="PIRSR000102-2"/>
    </source>
</evidence>
<evidence type="ECO:0000256" key="3">
    <source>
        <dbReference type="ARBA" id="ARBA00012995"/>
    </source>
</evidence>
<name>A0A1Y1XW68_9FUNG</name>
<feature type="binding site" evidence="9">
    <location>
        <position position="153"/>
    </location>
    <ligand>
        <name>substrate</name>
    </ligand>
</feature>
<feature type="binding site" evidence="10">
    <location>
        <position position="229"/>
    </location>
    <ligand>
        <name>NAD(+)</name>
        <dbReference type="ChEBI" id="CHEBI:57540"/>
    </ligand>
</feature>
<feature type="binding site" evidence="9">
    <location>
        <position position="119"/>
    </location>
    <ligand>
        <name>substrate</name>
    </ligand>
</feature>
<evidence type="ECO:0000256" key="2">
    <source>
        <dbReference type="ARBA" id="ARBA00011738"/>
    </source>
</evidence>
<dbReference type="InterPro" id="IPR015955">
    <property type="entry name" value="Lactate_DH/Glyco_Ohase_4_C"/>
</dbReference>
<comment type="caution">
    <text evidence="14">The sequence shown here is derived from an EMBL/GenBank/DDBJ whole genome shotgun (WGS) entry which is preliminary data.</text>
</comment>
<dbReference type="PANTHER" id="PTHR11540">
    <property type="entry name" value="MALATE AND LACTATE DEHYDROGENASE"/>
    <property type="match status" value="1"/>
</dbReference>
<dbReference type="InParanoid" id="A0A1Y1XW68"/>
<dbReference type="InterPro" id="IPR036291">
    <property type="entry name" value="NAD(P)-bd_dom_sf"/>
</dbReference>
<organism evidence="14 15">
    <name type="scientific">Basidiobolus meristosporus CBS 931.73</name>
    <dbReference type="NCBI Taxonomy" id="1314790"/>
    <lineage>
        <taxon>Eukaryota</taxon>
        <taxon>Fungi</taxon>
        <taxon>Fungi incertae sedis</taxon>
        <taxon>Zoopagomycota</taxon>
        <taxon>Entomophthoromycotina</taxon>
        <taxon>Basidiobolomycetes</taxon>
        <taxon>Basidiobolales</taxon>
        <taxon>Basidiobolaceae</taxon>
        <taxon>Basidiobolus</taxon>
    </lineage>
</organism>
<feature type="binding site" evidence="9">
    <location>
        <position position="87"/>
    </location>
    <ligand>
        <name>substrate</name>
    </ligand>
</feature>
<dbReference type="SUPFAM" id="SSF56327">
    <property type="entry name" value="LDH C-terminal domain-like"/>
    <property type="match status" value="1"/>
</dbReference>
<dbReference type="Gene3D" id="3.90.110.10">
    <property type="entry name" value="Lactate dehydrogenase/glycoside hydrolase, family 4, C-terminal"/>
    <property type="match status" value="1"/>
</dbReference>
<feature type="active site" description="Proton acceptor" evidence="8">
    <location>
        <position position="178"/>
    </location>
</feature>
<dbReference type="AlphaFoldDB" id="A0A1Y1XW68"/>
<keyword evidence="6 10" id="KW-0520">NAD</keyword>
<dbReference type="InterPro" id="IPR022383">
    <property type="entry name" value="Lactate/malate_DH_C"/>
</dbReference>
<dbReference type="Gene3D" id="3.40.50.720">
    <property type="entry name" value="NAD(P)-binding Rossmann-like Domain"/>
    <property type="match status" value="1"/>
</dbReference>
<feature type="domain" description="Lactate/malate dehydrogenase C-terminal" evidence="13">
    <location>
        <begin position="148"/>
        <end position="321"/>
    </location>
</feature>
<dbReference type="GO" id="GO:0006099">
    <property type="term" value="P:tricarboxylic acid cycle"/>
    <property type="evidence" value="ECO:0007669"/>
    <property type="project" value="UniProtKB-KW"/>
</dbReference>
<reference evidence="14 15" key="1">
    <citation type="submission" date="2016-07" db="EMBL/GenBank/DDBJ databases">
        <title>Pervasive Adenine N6-methylation of Active Genes in Fungi.</title>
        <authorList>
            <consortium name="DOE Joint Genome Institute"/>
            <person name="Mondo S.J."/>
            <person name="Dannebaum R.O."/>
            <person name="Kuo R.C."/>
            <person name="Labutti K."/>
            <person name="Haridas S."/>
            <person name="Kuo A."/>
            <person name="Salamov A."/>
            <person name="Ahrendt S.R."/>
            <person name="Lipzen A."/>
            <person name="Sullivan W."/>
            <person name="Andreopoulos W.B."/>
            <person name="Clum A."/>
            <person name="Lindquist E."/>
            <person name="Daum C."/>
            <person name="Ramamoorthy G.K."/>
            <person name="Gryganskyi A."/>
            <person name="Culley D."/>
            <person name="Magnuson J.K."/>
            <person name="James T.Y."/>
            <person name="O'Malley M.A."/>
            <person name="Stajich J.E."/>
            <person name="Spatafora J.W."/>
            <person name="Visel A."/>
            <person name="Grigoriev I.V."/>
        </authorList>
    </citation>
    <scope>NUCLEOTIDE SEQUENCE [LARGE SCALE GENOMIC DNA]</scope>
    <source>
        <strain evidence="14 15">CBS 931.73</strain>
    </source>
</reference>
<dbReference type="GO" id="GO:0030060">
    <property type="term" value="F:L-malate dehydrogenase (NAD+) activity"/>
    <property type="evidence" value="ECO:0007669"/>
    <property type="project" value="UniProtKB-EC"/>
</dbReference>
<dbReference type="PIRSF" id="PIRSF000102">
    <property type="entry name" value="Lac_mal_DH"/>
    <property type="match status" value="1"/>
</dbReference>
<evidence type="ECO:0000313" key="15">
    <source>
        <dbReference type="Proteomes" id="UP000193498"/>
    </source>
</evidence>
<dbReference type="CDD" id="cd01337">
    <property type="entry name" value="MDH_glyoxysomal_mitochondrial"/>
    <property type="match status" value="1"/>
</dbReference>
<evidence type="ECO:0000256" key="8">
    <source>
        <dbReference type="PIRSR" id="PIRSR000102-1"/>
    </source>
</evidence>
<protein>
    <recommendedName>
        <fullName evidence="3">malate dehydrogenase</fullName>
        <ecNumber evidence="3">1.1.1.37</ecNumber>
    </recommendedName>
</protein>
<dbReference type="GO" id="GO:0005737">
    <property type="term" value="C:cytoplasm"/>
    <property type="evidence" value="ECO:0007669"/>
    <property type="project" value="TreeGrafter"/>
</dbReference>
<keyword evidence="5 11" id="KW-0560">Oxidoreductase</keyword>
<dbReference type="FunCoup" id="A0A1Y1XW68">
    <property type="interactions" value="1131"/>
</dbReference>
<dbReference type="NCBIfam" id="TIGR01772">
    <property type="entry name" value="MDH_euk_gproteo"/>
    <property type="match status" value="1"/>
</dbReference>
<evidence type="ECO:0000256" key="10">
    <source>
        <dbReference type="PIRSR" id="PIRSR000102-3"/>
    </source>
</evidence>
<evidence type="ECO:0000256" key="4">
    <source>
        <dbReference type="ARBA" id="ARBA00022532"/>
    </source>
</evidence>
<feature type="binding site" evidence="10">
    <location>
        <begin position="117"/>
        <end position="119"/>
    </location>
    <ligand>
        <name>NAD(+)</name>
        <dbReference type="ChEBI" id="CHEBI:57540"/>
    </ligand>
</feature>
<evidence type="ECO:0000259" key="12">
    <source>
        <dbReference type="Pfam" id="PF00056"/>
    </source>
</evidence>
<comment type="subunit">
    <text evidence="2">Homodimer.</text>
</comment>
<dbReference type="Proteomes" id="UP000193498">
    <property type="component" value="Unassembled WGS sequence"/>
</dbReference>
<evidence type="ECO:0000256" key="11">
    <source>
        <dbReference type="RuleBase" id="RU003369"/>
    </source>
</evidence>
<evidence type="ECO:0000259" key="13">
    <source>
        <dbReference type="Pfam" id="PF02866"/>
    </source>
</evidence>
<feature type="binding site" evidence="10">
    <location>
        <begin position="8"/>
        <end position="14"/>
    </location>
    <ligand>
        <name>NAD(+)</name>
        <dbReference type="ChEBI" id="CHEBI:57540"/>
    </ligand>
</feature>
<dbReference type="PANTHER" id="PTHR11540:SF16">
    <property type="entry name" value="MALATE DEHYDROGENASE, MITOCHONDRIAL"/>
    <property type="match status" value="1"/>
</dbReference>
<feature type="binding site" evidence="10">
    <location>
        <position position="34"/>
    </location>
    <ligand>
        <name>NAD(+)</name>
        <dbReference type="ChEBI" id="CHEBI:57540"/>
    </ligand>
</feature>
<dbReference type="InterPro" id="IPR001236">
    <property type="entry name" value="Lactate/malate_DH_N"/>
</dbReference>
<evidence type="ECO:0000256" key="5">
    <source>
        <dbReference type="ARBA" id="ARBA00023002"/>
    </source>
</evidence>
<dbReference type="SUPFAM" id="SSF51735">
    <property type="entry name" value="NAD(P)-binding Rossmann-fold domains"/>
    <property type="match status" value="1"/>
</dbReference>
<evidence type="ECO:0000256" key="6">
    <source>
        <dbReference type="ARBA" id="ARBA00023027"/>
    </source>
</evidence>
<evidence type="ECO:0000256" key="7">
    <source>
        <dbReference type="ARBA" id="ARBA00048313"/>
    </source>
</evidence>
<dbReference type="InterPro" id="IPR010097">
    <property type="entry name" value="Malate_DH_type1"/>
</dbReference>
<feature type="binding site" evidence="10">
    <location>
        <position position="94"/>
    </location>
    <ligand>
        <name>NAD(+)</name>
        <dbReference type="ChEBI" id="CHEBI:57540"/>
    </ligand>
</feature>